<dbReference type="InterPro" id="IPR009057">
    <property type="entry name" value="Homeodomain-like_sf"/>
</dbReference>
<gene>
    <name evidence="6" type="ORF">ACH49W_36375</name>
</gene>
<organism evidence="6 7">
    <name type="scientific">Nocardia xishanensis</name>
    <dbReference type="NCBI Taxonomy" id="238964"/>
    <lineage>
        <taxon>Bacteria</taxon>
        <taxon>Bacillati</taxon>
        <taxon>Actinomycetota</taxon>
        <taxon>Actinomycetes</taxon>
        <taxon>Mycobacteriales</taxon>
        <taxon>Nocardiaceae</taxon>
        <taxon>Nocardia</taxon>
    </lineage>
</organism>
<dbReference type="InterPro" id="IPR036271">
    <property type="entry name" value="Tet_transcr_reg_TetR-rel_C_sf"/>
</dbReference>
<keyword evidence="3" id="KW-0804">Transcription</keyword>
<keyword evidence="7" id="KW-1185">Reference proteome</keyword>
<keyword evidence="1" id="KW-0805">Transcription regulation</keyword>
<protein>
    <submittedName>
        <fullName evidence="6">TetR/AcrR family transcriptional regulator</fullName>
    </submittedName>
</protein>
<dbReference type="Proteomes" id="UP001611415">
    <property type="component" value="Unassembled WGS sequence"/>
</dbReference>
<evidence type="ECO:0000256" key="4">
    <source>
        <dbReference type="PROSITE-ProRule" id="PRU00335"/>
    </source>
</evidence>
<accession>A0ABW7XCG2</accession>
<evidence type="ECO:0000256" key="1">
    <source>
        <dbReference type="ARBA" id="ARBA00023015"/>
    </source>
</evidence>
<comment type="caution">
    <text evidence="6">The sequence shown here is derived from an EMBL/GenBank/DDBJ whole genome shotgun (WGS) entry which is preliminary data.</text>
</comment>
<evidence type="ECO:0000256" key="2">
    <source>
        <dbReference type="ARBA" id="ARBA00023125"/>
    </source>
</evidence>
<evidence type="ECO:0000259" key="5">
    <source>
        <dbReference type="PROSITE" id="PS50977"/>
    </source>
</evidence>
<dbReference type="PANTHER" id="PTHR30055:SF234">
    <property type="entry name" value="HTH-TYPE TRANSCRIPTIONAL REGULATOR BETI"/>
    <property type="match status" value="1"/>
</dbReference>
<dbReference type="PROSITE" id="PS50977">
    <property type="entry name" value="HTH_TETR_2"/>
    <property type="match status" value="1"/>
</dbReference>
<name>A0ABW7XCG2_9NOCA</name>
<dbReference type="EMBL" id="JBIRYO010000066">
    <property type="protein sequence ID" value="MFI2478833.1"/>
    <property type="molecule type" value="Genomic_DNA"/>
</dbReference>
<dbReference type="PANTHER" id="PTHR30055">
    <property type="entry name" value="HTH-TYPE TRANSCRIPTIONAL REGULATOR RUTR"/>
    <property type="match status" value="1"/>
</dbReference>
<evidence type="ECO:0000256" key="3">
    <source>
        <dbReference type="ARBA" id="ARBA00023163"/>
    </source>
</evidence>
<dbReference type="RefSeq" id="WP_357409831.1">
    <property type="nucleotide sequence ID" value="NZ_JBEYCD010000017.1"/>
</dbReference>
<dbReference type="InterPro" id="IPR001647">
    <property type="entry name" value="HTH_TetR"/>
</dbReference>
<sequence length="177" mass="20020">MAIELFSTVGYHATSVAEIGNRTDLQAGALYYHIKSKEELLWEILRSYTEKALAGAQRVVATDSAPVEKLGQLIDSHVRIIARHQREVLIQMRDADALSAEHMRQLQALRQEVQDCWESVLEEGYRAGELTRGNRIVANGLLGMVNSVSQWYRPRRGQSVDEIAREFRAMVIEGLAR</sequence>
<dbReference type="SUPFAM" id="SSF48498">
    <property type="entry name" value="Tetracyclin repressor-like, C-terminal domain"/>
    <property type="match status" value="1"/>
</dbReference>
<proteinExistence type="predicted"/>
<dbReference type="InterPro" id="IPR050109">
    <property type="entry name" value="HTH-type_TetR-like_transc_reg"/>
</dbReference>
<reference evidence="6 7" key="1">
    <citation type="submission" date="2024-10" db="EMBL/GenBank/DDBJ databases">
        <title>The Natural Products Discovery Center: Release of the First 8490 Sequenced Strains for Exploring Actinobacteria Biosynthetic Diversity.</title>
        <authorList>
            <person name="Kalkreuter E."/>
            <person name="Kautsar S.A."/>
            <person name="Yang D."/>
            <person name="Bader C.D."/>
            <person name="Teijaro C.N."/>
            <person name="Fluegel L."/>
            <person name="Davis C.M."/>
            <person name="Simpson J.R."/>
            <person name="Lauterbach L."/>
            <person name="Steele A.D."/>
            <person name="Gui C."/>
            <person name="Meng S."/>
            <person name="Li G."/>
            <person name="Viehrig K."/>
            <person name="Ye F."/>
            <person name="Su P."/>
            <person name="Kiefer A.F."/>
            <person name="Nichols A."/>
            <person name="Cepeda A.J."/>
            <person name="Yan W."/>
            <person name="Fan B."/>
            <person name="Jiang Y."/>
            <person name="Adhikari A."/>
            <person name="Zheng C.-J."/>
            <person name="Schuster L."/>
            <person name="Cowan T.M."/>
            <person name="Smanski M.J."/>
            <person name="Chevrette M.G."/>
            <person name="De Carvalho L.P.S."/>
            <person name="Shen B."/>
        </authorList>
    </citation>
    <scope>NUCLEOTIDE SEQUENCE [LARGE SCALE GENOMIC DNA]</scope>
    <source>
        <strain evidence="6 7">NPDC019275</strain>
    </source>
</reference>
<evidence type="ECO:0000313" key="6">
    <source>
        <dbReference type="EMBL" id="MFI2478833.1"/>
    </source>
</evidence>
<evidence type="ECO:0000313" key="7">
    <source>
        <dbReference type="Proteomes" id="UP001611415"/>
    </source>
</evidence>
<keyword evidence="2 4" id="KW-0238">DNA-binding</keyword>
<dbReference type="Gene3D" id="1.10.357.10">
    <property type="entry name" value="Tetracycline Repressor, domain 2"/>
    <property type="match status" value="1"/>
</dbReference>
<feature type="DNA-binding region" description="H-T-H motif" evidence="4">
    <location>
        <begin position="15"/>
        <end position="34"/>
    </location>
</feature>
<dbReference type="SUPFAM" id="SSF46689">
    <property type="entry name" value="Homeodomain-like"/>
    <property type="match status" value="1"/>
</dbReference>
<dbReference type="Pfam" id="PF00440">
    <property type="entry name" value="TetR_N"/>
    <property type="match status" value="1"/>
</dbReference>
<dbReference type="InterPro" id="IPR041490">
    <property type="entry name" value="KstR2_TetR_C"/>
</dbReference>
<dbReference type="Pfam" id="PF17932">
    <property type="entry name" value="TetR_C_24"/>
    <property type="match status" value="1"/>
</dbReference>
<feature type="domain" description="HTH tetR-type" evidence="5">
    <location>
        <begin position="1"/>
        <end position="52"/>
    </location>
</feature>
<dbReference type="Gene3D" id="1.10.10.60">
    <property type="entry name" value="Homeodomain-like"/>
    <property type="match status" value="1"/>
</dbReference>